<keyword evidence="3" id="KW-1185">Reference proteome</keyword>
<organism evidence="2 3">
    <name type="scientific">Aegilops tauschii subsp. strangulata</name>
    <name type="common">Goatgrass</name>
    <dbReference type="NCBI Taxonomy" id="200361"/>
    <lineage>
        <taxon>Eukaryota</taxon>
        <taxon>Viridiplantae</taxon>
        <taxon>Streptophyta</taxon>
        <taxon>Embryophyta</taxon>
        <taxon>Tracheophyta</taxon>
        <taxon>Spermatophyta</taxon>
        <taxon>Magnoliopsida</taxon>
        <taxon>Liliopsida</taxon>
        <taxon>Poales</taxon>
        <taxon>Poaceae</taxon>
        <taxon>BOP clade</taxon>
        <taxon>Pooideae</taxon>
        <taxon>Triticodae</taxon>
        <taxon>Triticeae</taxon>
        <taxon>Triticinae</taxon>
        <taxon>Aegilops</taxon>
    </lineage>
</organism>
<sequence length="98" mass="10791">ASHHLRNRQLFHFFVLVIFGINKKSRETPSMARATMIPTLLVLLLVVCCATTVVQGKEWVVGDNKGWSFGVSGWESGKDIQSGDVLGENSKDQVIGFS</sequence>
<reference evidence="2" key="3">
    <citation type="journal article" date="2017" name="Nature">
        <title>Genome sequence of the progenitor of the wheat D genome Aegilops tauschii.</title>
        <authorList>
            <person name="Luo M.C."/>
            <person name="Gu Y.Q."/>
            <person name="Puiu D."/>
            <person name="Wang H."/>
            <person name="Twardziok S.O."/>
            <person name="Deal K.R."/>
            <person name="Huo N."/>
            <person name="Zhu T."/>
            <person name="Wang L."/>
            <person name="Wang Y."/>
            <person name="McGuire P.E."/>
            <person name="Liu S."/>
            <person name="Long H."/>
            <person name="Ramasamy R.K."/>
            <person name="Rodriguez J.C."/>
            <person name="Van S.L."/>
            <person name="Yuan L."/>
            <person name="Wang Z."/>
            <person name="Xia Z."/>
            <person name="Xiao L."/>
            <person name="Anderson O.D."/>
            <person name="Ouyang S."/>
            <person name="Liang Y."/>
            <person name="Zimin A.V."/>
            <person name="Pertea G."/>
            <person name="Qi P."/>
            <person name="Bennetzen J.L."/>
            <person name="Dai X."/>
            <person name="Dawson M.W."/>
            <person name="Muller H.G."/>
            <person name="Kugler K."/>
            <person name="Rivarola-Duarte L."/>
            <person name="Spannagl M."/>
            <person name="Mayer K.F.X."/>
            <person name="Lu F.H."/>
            <person name="Bevan M.W."/>
            <person name="Leroy P."/>
            <person name="Li P."/>
            <person name="You F.M."/>
            <person name="Sun Q."/>
            <person name="Liu Z."/>
            <person name="Lyons E."/>
            <person name="Wicker T."/>
            <person name="Salzberg S.L."/>
            <person name="Devos K.M."/>
            <person name="Dvorak J."/>
        </authorList>
    </citation>
    <scope>NUCLEOTIDE SEQUENCE [LARGE SCALE GENOMIC DNA]</scope>
    <source>
        <strain evidence="2">cv. AL8/78</strain>
    </source>
</reference>
<proteinExistence type="predicted"/>
<reference evidence="2" key="5">
    <citation type="journal article" date="2021" name="G3 (Bethesda)">
        <title>Aegilops tauschii genome assembly Aet v5.0 features greater sequence contiguity and improved annotation.</title>
        <authorList>
            <person name="Wang L."/>
            <person name="Zhu T."/>
            <person name="Rodriguez J.C."/>
            <person name="Deal K.R."/>
            <person name="Dubcovsky J."/>
            <person name="McGuire P.E."/>
            <person name="Lux T."/>
            <person name="Spannagl M."/>
            <person name="Mayer K.F.X."/>
            <person name="Baldrich P."/>
            <person name="Meyers B.C."/>
            <person name="Huo N."/>
            <person name="Gu Y.Q."/>
            <person name="Zhou H."/>
            <person name="Devos K.M."/>
            <person name="Bennetzen J.L."/>
            <person name="Unver T."/>
            <person name="Budak H."/>
            <person name="Gulick P.J."/>
            <person name="Galiba G."/>
            <person name="Kalapos B."/>
            <person name="Nelson D.R."/>
            <person name="Li P."/>
            <person name="You F.M."/>
            <person name="Luo M.C."/>
            <person name="Dvorak J."/>
        </authorList>
    </citation>
    <scope>NUCLEOTIDE SEQUENCE [LARGE SCALE GENOMIC DNA]</scope>
    <source>
        <strain evidence="2">cv. AL8/78</strain>
    </source>
</reference>
<dbReference type="Gramene" id="AET5Gv21075200.1">
    <property type="protein sequence ID" value="AET5Gv21075200.1"/>
    <property type="gene ID" value="AET5Gv21075200"/>
</dbReference>
<feature type="transmembrane region" description="Helical" evidence="1">
    <location>
        <begin position="34"/>
        <end position="54"/>
    </location>
</feature>
<keyword evidence="1" id="KW-0472">Membrane</keyword>
<name>A0A453M6X5_AEGTS</name>
<dbReference type="AlphaFoldDB" id="A0A453M6X5"/>
<evidence type="ECO:0008006" key="4">
    <source>
        <dbReference type="Google" id="ProtNLM"/>
    </source>
</evidence>
<evidence type="ECO:0000313" key="2">
    <source>
        <dbReference type="EnsemblPlants" id="AET5Gv21075200.1"/>
    </source>
</evidence>
<evidence type="ECO:0000313" key="3">
    <source>
        <dbReference type="Proteomes" id="UP000015105"/>
    </source>
</evidence>
<dbReference type="EnsemblPlants" id="AET5Gv21075200.1">
    <property type="protein sequence ID" value="AET5Gv21075200.1"/>
    <property type="gene ID" value="AET5Gv21075200"/>
</dbReference>
<dbReference type="Proteomes" id="UP000015105">
    <property type="component" value="Chromosome 5D"/>
</dbReference>
<reference evidence="3" key="1">
    <citation type="journal article" date="2014" name="Science">
        <title>Ancient hybridizations among the ancestral genomes of bread wheat.</title>
        <authorList>
            <consortium name="International Wheat Genome Sequencing Consortium,"/>
            <person name="Marcussen T."/>
            <person name="Sandve S.R."/>
            <person name="Heier L."/>
            <person name="Spannagl M."/>
            <person name="Pfeifer M."/>
            <person name="Jakobsen K.S."/>
            <person name="Wulff B.B."/>
            <person name="Steuernagel B."/>
            <person name="Mayer K.F."/>
            <person name="Olsen O.A."/>
        </authorList>
    </citation>
    <scope>NUCLEOTIDE SEQUENCE [LARGE SCALE GENOMIC DNA]</scope>
    <source>
        <strain evidence="3">cv. AL8/78</strain>
    </source>
</reference>
<reference evidence="3" key="2">
    <citation type="journal article" date="2017" name="Nat. Plants">
        <title>The Aegilops tauschii genome reveals multiple impacts of transposons.</title>
        <authorList>
            <person name="Zhao G."/>
            <person name="Zou C."/>
            <person name="Li K."/>
            <person name="Wang K."/>
            <person name="Li T."/>
            <person name="Gao L."/>
            <person name="Zhang X."/>
            <person name="Wang H."/>
            <person name="Yang Z."/>
            <person name="Liu X."/>
            <person name="Jiang W."/>
            <person name="Mao L."/>
            <person name="Kong X."/>
            <person name="Jiao Y."/>
            <person name="Jia J."/>
        </authorList>
    </citation>
    <scope>NUCLEOTIDE SEQUENCE [LARGE SCALE GENOMIC DNA]</scope>
    <source>
        <strain evidence="3">cv. AL8/78</strain>
    </source>
</reference>
<keyword evidence="1" id="KW-0812">Transmembrane</keyword>
<protein>
    <recommendedName>
        <fullName evidence="4">Phytocyanin domain-containing protein</fullName>
    </recommendedName>
</protein>
<keyword evidence="1" id="KW-1133">Transmembrane helix</keyword>
<evidence type="ECO:0000256" key="1">
    <source>
        <dbReference type="SAM" id="Phobius"/>
    </source>
</evidence>
<reference evidence="2" key="4">
    <citation type="submission" date="2019-03" db="UniProtKB">
        <authorList>
            <consortium name="EnsemblPlants"/>
        </authorList>
    </citation>
    <scope>IDENTIFICATION</scope>
</reference>
<accession>A0A453M6X5</accession>